<dbReference type="PANTHER" id="PTHR23426:SF65">
    <property type="entry name" value="FERREDOXIN-2, MITOCHONDRIAL"/>
    <property type="match status" value="1"/>
</dbReference>
<dbReference type="GO" id="GO:0140647">
    <property type="term" value="P:P450-containing electron transport chain"/>
    <property type="evidence" value="ECO:0007669"/>
    <property type="project" value="InterPro"/>
</dbReference>
<keyword evidence="3" id="KW-0479">Metal-binding</keyword>
<dbReference type="InterPro" id="IPR036010">
    <property type="entry name" value="2Fe-2S_ferredoxin-like_sf"/>
</dbReference>
<comment type="cofactor">
    <cofactor evidence="6">
        <name>[2Fe-2S] cluster</name>
        <dbReference type="ChEBI" id="CHEBI:190135"/>
    </cofactor>
</comment>
<comment type="caution">
    <text evidence="8">The sequence shown here is derived from an EMBL/GenBank/DDBJ whole genome shotgun (WGS) entry which is preliminary data.</text>
</comment>
<dbReference type="Pfam" id="PF00111">
    <property type="entry name" value="Fer2"/>
    <property type="match status" value="1"/>
</dbReference>
<evidence type="ECO:0000256" key="5">
    <source>
        <dbReference type="ARBA" id="ARBA00023014"/>
    </source>
</evidence>
<dbReference type="Proteomes" id="UP000239504">
    <property type="component" value="Unassembled WGS sequence"/>
</dbReference>
<evidence type="ECO:0000313" key="8">
    <source>
        <dbReference type="EMBL" id="PQA87640.1"/>
    </source>
</evidence>
<proteinExistence type="inferred from homology"/>
<keyword evidence="4" id="KW-0408">Iron</keyword>
<evidence type="ECO:0000256" key="1">
    <source>
        <dbReference type="ARBA" id="ARBA00010914"/>
    </source>
</evidence>
<dbReference type="SUPFAM" id="SSF54292">
    <property type="entry name" value="2Fe-2S ferredoxin-like"/>
    <property type="match status" value="1"/>
</dbReference>
<dbReference type="GO" id="GO:0009055">
    <property type="term" value="F:electron transfer activity"/>
    <property type="evidence" value="ECO:0007669"/>
    <property type="project" value="TreeGrafter"/>
</dbReference>
<dbReference type="CDD" id="cd00207">
    <property type="entry name" value="fer2"/>
    <property type="match status" value="1"/>
</dbReference>
<evidence type="ECO:0000256" key="2">
    <source>
        <dbReference type="ARBA" id="ARBA00022714"/>
    </source>
</evidence>
<accession>A0A2S7K559</accession>
<dbReference type="RefSeq" id="WP_104830178.1">
    <property type="nucleotide sequence ID" value="NZ_PJCH01000006.1"/>
</dbReference>
<dbReference type="PRINTS" id="PR00355">
    <property type="entry name" value="ADRENODOXIN"/>
</dbReference>
<dbReference type="InterPro" id="IPR012675">
    <property type="entry name" value="Beta-grasp_dom_sf"/>
</dbReference>
<evidence type="ECO:0000313" key="9">
    <source>
        <dbReference type="Proteomes" id="UP000239504"/>
    </source>
</evidence>
<reference evidence="8 9" key="1">
    <citation type="submission" date="2017-12" db="EMBL/GenBank/DDBJ databases">
        <authorList>
            <person name="Hurst M.R.H."/>
        </authorList>
    </citation>
    <scope>NUCLEOTIDE SEQUENCE [LARGE SCALE GENOMIC DNA]</scope>
    <source>
        <strain evidence="8 9">SY-3-19</strain>
    </source>
</reference>
<keyword evidence="9" id="KW-1185">Reference proteome</keyword>
<dbReference type="Gene3D" id="3.10.20.30">
    <property type="match status" value="1"/>
</dbReference>
<dbReference type="GO" id="GO:0046872">
    <property type="term" value="F:metal ion binding"/>
    <property type="evidence" value="ECO:0007669"/>
    <property type="project" value="UniProtKB-KW"/>
</dbReference>
<dbReference type="PANTHER" id="PTHR23426">
    <property type="entry name" value="FERREDOXIN/ADRENODOXIN"/>
    <property type="match status" value="1"/>
</dbReference>
<name>A0A2S7K559_9PROT</name>
<dbReference type="InterPro" id="IPR001055">
    <property type="entry name" value="Adrenodoxin-like"/>
</dbReference>
<dbReference type="GO" id="GO:0051537">
    <property type="term" value="F:2 iron, 2 sulfur cluster binding"/>
    <property type="evidence" value="ECO:0007669"/>
    <property type="project" value="UniProtKB-KW"/>
</dbReference>
<dbReference type="EMBL" id="PJCH01000006">
    <property type="protein sequence ID" value="PQA87640.1"/>
    <property type="molecule type" value="Genomic_DNA"/>
</dbReference>
<feature type="domain" description="2Fe-2S ferredoxin-type" evidence="7">
    <location>
        <begin position="2"/>
        <end position="105"/>
    </location>
</feature>
<evidence type="ECO:0000256" key="3">
    <source>
        <dbReference type="ARBA" id="ARBA00022723"/>
    </source>
</evidence>
<gene>
    <name evidence="8" type="ORF">CW354_11225</name>
</gene>
<keyword evidence="2" id="KW-0001">2Fe-2S</keyword>
<sequence>MSEISVTLRDGSTRTVEAQVGQSVMEAVRAAGVDELEAICGGCLSCATCHVYVDKTDEYDLPPMSDDEDSLLESSFHRRENSRLSCQIVFNDALSGLHVTIAPED</sequence>
<dbReference type="PROSITE" id="PS51085">
    <property type="entry name" value="2FE2S_FER_2"/>
    <property type="match status" value="1"/>
</dbReference>
<evidence type="ECO:0000259" key="7">
    <source>
        <dbReference type="PROSITE" id="PS51085"/>
    </source>
</evidence>
<evidence type="ECO:0000256" key="4">
    <source>
        <dbReference type="ARBA" id="ARBA00023004"/>
    </source>
</evidence>
<dbReference type="AlphaFoldDB" id="A0A2S7K559"/>
<organism evidence="8 9">
    <name type="scientific">Hyphococcus luteus</name>
    <dbReference type="NCBI Taxonomy" id="2058213"/>
    <lineage>
        <taxon>Bacteria</taxon>
        <taxon>Pseudomonadati</taxon>
        <taxon>Pseudomonadota</taxon>
        <taxon>Alphaproteobacteria</taxon>
        <taxon>Parvularculales</taxon>
        <taxon>Parvularculaceae</taxon>
        <taxon>Hyphococcus</taxon>
    </lineage>
</organism>
<comment type="similarity">
    <text evidence="1">Belongs to the adrenodoxin/putidaredoxin family.</text>
</comment>
<keyword evidence="5" id="KW-0411">Iron-sulfur</keyword>
<dbReference type="OrthoDB" id="9799640at2"/>
<evidence type="ECO:0000256" key="6">
    <source>
        <dbReference type="ARBA" id="ARBA00034078"/>
    </source>
</evidence>
<protein>
    <submittedName>
        <fullName evidence="8">Ferredoxin</fullName>
    </submittedName>
</protein>
<dbReference type="InterPro" id="IPR001041">
    <property type="entry name" value="2Fe-2S_ferredoxin-type"/>
</dbReference>